<dbReference type="Pfam" id="PF00069">
    <property type="entry name" value="Pkinase"/>
    <property type="match status" value="1"/>
</dbReference>
<dbReference type="GO" id="GO:0005524">
    <property type="term" value="F:ATP binding"/>
    <property type="evidence" value="ECO:0007669"/>
    <property type="project" value="UniProtKB-KW"/>
</dbReference>
<organism evidence="5 6">
    <name type="scientific">[Candida] railenensis</name>
    <dbReference type="NCBI Taxonomy" id="45579"/>
    <lineage>
        <taxon>Eukaryota</taxon>
        <taxon>Fungi</taxon>
        <taxon>Dikarya</taxon>
        <taxon>Ascomycota</taxon>
        <taxon>Saccharomycotina</taxon>
        <taxon>Pichiomycetes</taxon>
        <taxon>Debaryomycetaceae</taxon>
        <taxon>Kurtzmaniella</taxon>
    </lineage>
</organism>
<gene>
    <name evidence="5" type="ORF">CLIB1423_06S02344</name>
</gene>
<feature type="domain" description="Protein kinase" evidence="4">
    <location>
        <begin position="5"/>
        <end position="336"/>
    </location>
</feature>
<dbReference type="AlphaFoldDB" id="A0A9P0QP03"/>
<evidence type="ECO:0000313" key="6">
    <source>
        <dbReference type="Proteomes" id="UP000837801"/>
    </source>
</evidence>
<dbReference type="PANTHER" id="PTHR24056">
    <property type="entry name" value="CELL DIVISION PROTEIN KINASE"/>
    <property type="match status" value="1"/>
</dbReference>
<dbReference type="GO" id="GO:0007165">
    <property type="term" value="P:signal transduction"/>
    <property type="evidence" value="ECO:0007669"/>
    <property type="project" value="TreeGrafter"/>
</dbReference>
<evidence type="ECO:0000259" key="4">
    <source>
        <dbReference type="PROSITE" id="PS50011"/>
    </source>
</evidence>
<dbReference type="GO" id="GO:0030332">
    <property type="term" value="F:cyclin binding"/>
    <property type="evidence" value="ECO:0007669"/>
    <property type="project" value="TreeGrafter"/>
</dbReference>
<keyword evidence="2" id="KW-0547">Nucleotide-binding</keyword>
<keyword evidence="3" id="KW-0067">ATP-binding</keyword>
<dbReference type="SUPFAM" id="SSF56112">
    <property type="entry name" value="Protein kinase-like (PK-like)"/>
    <property type="match status" value="1"/>
</dbReference>
<dbReference type="InterPro" id="IPR000719">
    <property type="entry name" value="Prot_kinase_dom"/>
</dbReference>
<evidence type="ECO:0000256" key="2">
    <source>
        <dbReference type="ARBA" id="ARBA00022741"/>
    </source>
</evidence>
<dbReference type="GO" id="GO:0005737">
    <property type="term" value="C:cytoplasm"/>
    <property type="evidence" value="ECO:0007669"/>
    <property type="project" value="TreeGrafter"/>
</dbReference>
<name>A0A9P0QP03_9ASCO</name>
<dbReference type="GO" id="GO:0000307">
    <property type="term" value="C:cyclin-dependent protein kinase holoenzyme complex"/>
    <property type="evidence" value="ECO:0007669"/>
    <property type="project" value="TreeGrafter"/>
</dbReference>
<proteinExistence type="inferred from homology"/>
<dbReference type="InterPro" id="IPR050108">
    <property type="entry name" value="CDK"/>
</dbReference>
<evidence type="ECO:0000313" key="5">
    <source>
        <dbReference type="EMBL" id="CAH2352258.1"/>
    </source>
</evidence>
<dbReference type="PROSITE" id="PS00108">
    <property type="entry name" value="PROTEIN_KINASE_ST"/>
    <property type="match status" value="1"/>
</dbReference>
<dbReference type="GO" id="GO:0005634">
    <property type="term" value="C:nucleus"/>
    <property type="evidence" value="ECO:0007669"/>
    <property type="project" value="TreeGrafter"/>
</dbReference>
<dbReference type="InterPro" id="IPR011009">
    <property type="entry name" value="Kinase-like_dom_sf"/>
</dbReference>
<protein>
    <submittedName>
        <fullName evidence="5">Serine/threonine-protein kinase Cak1p</fullName>
    </submittedName>
</protein>
<keyword evidence="5" id="KW-0808">Transferase</keyword>
<evidence type="ECO:0000256" key="3">
    <source>
        <dbReference type="ARBA" id="ARBA00022840"/>
    </source>
</evidence>
<dbReference type="OrthoDB" id="413582at2759"/>
<dbReference type="GO" id="GO:0004693">
    <property type="term" value="F:cyclin-dependent protein serine/threonine kinase activity"/>
    <property type="evidence" value="ECO:0007669"/>
    <property type="project" value="TreeGrafter"/>
</dbReference>
<comment type="caution">
    <text evidence="5">The sequence shown here is derived from an EMBL/GenBank/DDBJ whole genome shotgun (WGS) entry which is preliminary data.</text>
</comment>
<sequence length="336" mass="39059">MNSDYVEREKIYTGPLSIVYKAKDARNGKIVALKVVDVDFLVKPHNIKREIEFLKLQGQVGGEKFGILQYINSYKFGDDDILVTEYYDIDLNSLLVSHKKRSVKYDWSNPEQNKYVFKNQFPTDLATFIFYKLSLTLKYLHDECQIIHRDIKPSNVFFKQNREGEVYEPVLGDFGILYDKKCPPPDEPPNEKYTDVSTGCYKAPELCFGTTDYDTAIDIWSLGVLVSRMYSNDGFECVKNDSGSDLGLIHSIFSQFGTPNLESIDEKKDKRYWPEMKGNQQFEMFNFNINERRSPSELIPRCPNNEISVLWDDLMVYQSSERPSARDIVRRIESIQ</sequence>
<dbReference type="Gene3D" id="3.30.200.20">
    <property type="entry name" value="Phosphorylase Kinase, domain 1"/>
    <property type="match status" value="1"/>
</dbReference>
<keyword evidence="5" id="KW-0418">Kinase</keyword>
<comment type="similarity">
    <text evidence="1">Belongs to the protein kinase superfamily. CMGC Ser/Thr protein kinase family. CDC2/CDKX subfamily.</text>
</comment>
<dbReference type="GO" id="GO:0000082">
    <property type="term" value="P:G1/S transition of mitotic cell cycle"/>
    <property type="evidence" value="ECO:0007669"/>
    <property type="project" value="TreeGrafter"/>
</dbReference>
<dbReference type="Gene3D" id="1.10.510.10">
    <property type="entry name" value="Transferase(Phosphotransferase) domain 1"/>
    <property type="match status" value="1"/>
</dbReference>
<accession>A0A9P0QP03</accession>
<dbReference type="Proteomes" id="UP000837801">
    <property type="component" value="Unassembled WGS sequence"/>
</dbReference>
<reference evidence="5" key="1">
    <citation type="submission" date="2022-03" db="EMBL/GenBank/DDBJ databases">
        <authorList>
            <person name="Legras J.-L."/>
            <person name="Devillers H."/>
            <person name="Grondin C."/>
        </authorList>
    </citation>
    <scope>NUCLEOTIDE SEQUENCE</scope>
    <source>
        <strain evidence="5">CLIB 1423</strain>
    </source>
</reference>
<evidence type="ECO:0000256" key="1">
    <source>
        <dbReference type="ARBA" id="ARBA00006485"/>
    </source>
</evidence>
<dbReference type="GO" id="GO:0010468">
    <property type="term" value="P:regulation of gene expression"/>
    <property type="evidence" value="ECO:0007669"/>
    <property type="project" value="TreeGrafter"/>
</dbReference>
<dbReference type="SMART" id="SM00220">
    <property type="entry name" value="S_TKc"/>
    <property type="match status" value="1"/>
</dbReference>
<dbReference type="EMBL" id="CAKXYY010000006">
    <property type="protein sequence ID" value="CAH2352258.1"/>
    <property type="molecule type" value="Genomic_DNA"/>
</dbReference>
<dbReference type="GO" id="GO:0010389">
    <property type="term" value="P:regulation of G2/M transition of mitotic cell cycle"/>
    <property type="evidence" value="ECO:0007669"/>
    <property type="project" value="TreeGrafter"/>
</dbReference>
<dbReference type="PANTHER" id="PTHR24056:SF576">
    <property type="entry name" value="SERINE_THREONINE-PROTEIN KINASE CSK1"/>
    <property type="match status" value="1"/>
</dbReference>
<dbReference type="PROSITE" id="PS50011">
    <property type="entry name" value="PROTEIN_KINASE_DOM"/>
    <property type="match status" value="1"/>
</dbReference>
<keyword evidence="6" id="KW-1185">Reference proteome</keyword>
<dbReference type="InterPro" id="IPR008271">
    <property type="entry name" value="Ser/Thr_kinase_AS"/>
</dbReference>